<feature type="chain" id="PRO_5028930996" description="SLH domain-containing protein" evidence="2">
    <location>
        <begin position="21"/>
        <end position="693"/>
    </location>
</feature>
<evidence type="ECO:0000256" key="2">
    <source>
        <dbReference type="SAM" id="SignalP"/>
    </source>
</evidence>
<evidence type="ECO:0000313" key="5">
    <source>
        <dbReference type="Proteomes" id="UP000479692"/>
    </source>
</evidence>
<name>A0A7C9HRB7_9GAMM</name>
<evidence type="ECO:0000313" key="4">
    <source>
        <dbReference type="EMBL" id="MUV13733.1"/>
    </source>
</evidence>
<evidence type="ECO:0000256" key="1">
    <source>
        <dbReference type="SAM" id="MobiDB-lite"/>
    </source>
</evidence>
<dbReference type="PROSITE" id="PS51257">
    <property type="entry name" value="PROKAR_LIPOPROTEIN"/>
    <property type="match status" value="1"/>
</dbReference>
<dbReference type="GO" id="GO:0008237">
    <property type="term" value="F:metallopeptidase activity"/>
    <property type="evidence" value="ECO:0007669"/>
    <property type="project" value="InterPro"/>
</dbReference>
<dbReference type="Gene3D" id="3.40.390.10">
    <property type="entry name" value="Collagenase (Catalytic Domain)"/>
    <property type="match status" value="1"/>
</dbReference>
<organism evidence="4 5">
    <name type="scientific">Noviluteimonas gilva</name>
    <dbReference type="NCBI Taxonomy" id="2682097"/>
    <lineage>
        <taxon>Bacteria</taxon>
        <taxon>Pseudomonadati</taxon>
        <taxon>Pseudomonadota</taxon>
        <taxon>Gammaproteobacteria</taxon>
        <taxon>Lysobacterales</taxon>
        <taxon>Lysobacteraceae</taxon>
        <taxon>Noviluteimonas</taxon>
    </lineage>
</organism>
<reference evidence="4 5" key="1">
    <citation type="submission" date="2019-12" db="EMBL/GenBank/DDBJ databases">
        <authorList>
            <person name="Xu J."/>
        </authorList>
    </citation>
    <scope>NUCLEOTIDE SEQUENCE [LARGE SCALE GENOMIC DNA]</scope>
    <source>
        <strain evidence="4 5">HX-5-24</strain>
    </source>
</reference>
<feature type="region of interest" description="Disordered" evidence="1">
    <location>
        <begin position="22"/>
        <end position="46"/>
    </location>
</feature>
<dbReference type="InterPro" id="IPR001119">
    <property type="entry name" value="SLH_dom"/>
</dbReference>
<feature type="domain" description="SLH" evidence="3">
    <location>
        <begin position="570"/>
        <end position="635"/>
    </location>
</feature>
<feature type="signal peptide" evidence="2">
    <location>
        <begin position="1"/>
        <end position="20"/>
    </location>
</feature>
<protein>
    <recommendedName>
        <fullName evidence="3">SLH domain-containing protein</fullName>
    </recommendedName>
</protein>
<dbReference type="EMBL" id="WOXT01000001">
    <property type="protein sequence ID" value="MUV13733.1"/>
    <property type="molecule type" value="Genomic_DNA"/>
</dbReference>
<dbReference type="RefSeq" id="WP_156640910.1">
    <property type="nucleotide sequence ID" value="NZ_WOXT01000001.1"/>
</dbReference>
<dbReference type="SUPFAM" id="SSF55486">
    <property type="entry name" value="Metalloproteases ('zincins'), catalytic domain"/>
    <property type="match status" value="1"/>
</dbReference>
<evidence type="ECO:0000259" key="3">
    <source>
        <dbReference type="PROSITE" id="PS51272"/>
    </source>
</evidence>
<dbReference type="Proteomes" id="UP000479692">
    <property type="component" value="Unassembled WGS sequence"/>
</dbReference>
<dbReference type="Pfam" id="PF13583">
    <property type="entry name" value="Reprolysin_4"/>
    <property type="match status" value="1"/>
</dbReference>
<gene>
    <name evidence="4" type="ORF">GN331_05865</name>
</gene>
<dbReference type="PROSITE" id="PS51272">
    <property type="entry name" value="SLH"/>
    <property type="match status" value="2"/>
</dbReference>
<sequence length="693" mass="72748">MRLPLLLAGALALAACTAHDTPSDGNGSAAKGNATASATQSPAGLRNHRARAIAGVPDRGQLFAYTAASPRSRSAYTWHAIALSEDHALNAIASGTLDVPAPDGSTISLKFDHAVDHGDGNWTWVGRPAGTKPGTEAIITFGPKAVFGTVPYGRKPALRISSAQGRTFLMETDPVKLARLDNVGRRPTGPDSVAPPPALAAARDKVLARAAAQPKTQSLVASAAAPESNTVDVVVGYTNGFATRLGGESQAVTRLTHLVAVTNQAFTNSQINGAVRLVGTVQVTYPDDTNNETALRALSGVTCTELENGNLSCSPAAIPAALQPLVTARENLRADLMSLVRNFTDPENESCGIAWAIGSGEAPITQADAEAGISIISDSNGIGDDDSTGQPFPDNGYVCRNETFAHELAHNMGSAHDATTAAGVDGVLTLDEHGRYPYSFGYKTDAGSFYTIMAYGDDGQQAFRVFSNPRISSCGSMACGTANADNAQSLSNTIPVVAQFYASIYGGTFADVPTNFWAFADIQRLYEGGITGGCATSPLRYCPATAVARDSMTVFLLRAKHGRNYQPPAATGMFADVPANYWARAWIEQAAREGITGGCATNPARFCPTTPVARDQMAIMLLRARHGAAYQPPAATGTMYVDVPKTYWAAAWIEQLSKEGITGGCKTTPKTYCTTTSVARDQMAVFLGRAFTF</sequence>
<dbReference type="InterPro" id="IPR024079">
    <property type="entry name" value="MetalloPept_cat_dom_sf"/>
</dbReference>
<dbReference type="AlphaFoldDB" id="A0A7C9HRB7"/>
<feature type="domain" description="SLH" evidence="3">
    <location>
        <begin position="636"/>
        <end position="693"/>
    </location>
</feature>
<keyword evidence="5" id="KW-1185">Reference proteome</keyword>
<comment type="caution">
    <text evidence="4">The sequence shown here is derived from an EMBL/GenBank/DDBJ whole genome shotgun (WGS) entry which is preliminary data.</text>
</comment>
<proteinExistence type="predicted"/>
<keyword evidence="2" id="KW-0732">Signal</keyword>
<accession>A0A7C9HRB7</accession>